<dbReference type="InterPro" id="IPR013126">
    <property type="entry name" value="Hsp_70_fam"/>
</dbReference>
<evidence type="ECO:0000313" key="6">
    <source>
        <dbReference type="EMBL" id="TWU01125.1"/>
    </source>
</evidence>
<dbReference type="EMBL" id="SJPN01000005">
    <property type="protein sequence ID" value="TWU01125.1"/>
    <property type="molecule type" value="Genomic_DNA"/>
</dbReference>
<dbReference type="GO" id="GO:0005524">
    <property type="term" value="F:ATP binding"/>
    <property type="evidence" value="ECO:0007669"/>
    <property type="project" value="UniProtKB-KW"/>
</dbReference>
<keyword evidence="4" id="KW-0143">Chaperone</keyword>
<evidence type="ECO:0000256" key="2">
    <source>
        <dbReference type="ARBA" id="ARBA00022741"/>
    </source>
</evidence>
<dbReference type="PRINTS" id="PR00301">
    <property type="entry name" value="HEATSHOCK70"/>
</dbReference>
<keyword evidence="7" id="KW-1185">Reference proteome</keyword>
<evidence type="ECO:0000313" key="7">
    <source>
        <dbReference type="Proteomes" id="UP000320176"/>
    </source>
</evidence>
<dbReference type="Gene3D" id="2.60.34.10">
    <property type="entry name" value="Substrate Binding Domain Of DNAk, Chain A, domain 1"/>
    <property type="match status" value="1"/>
</dbReference>
<dbReference type="PROSITE" id="PS00297">
    <property type="entry name" value="HSP70_1"/>
    <property type="match status" value="1"/>
</dbReference>
<keyword evidence="2 5" id="KW-0547">Nucleotide-binding</keyword>
<accession>A0A5C6AM82</accession>
<comment type="similarity">
    <text evidence="1 5">Belongs to the heat shock protein 70 family.</text>
</comment>
<dbReference type="Gene3D" id="3.30.420.40">
    <property type="match status" value="2"/>
</dbReference>
<proteinExistence type="inferred from homology"/>
<dbReference type="AlphaFoldDB" id="A0A5C6AM82"/>
<dbReference type="InterPro" id="IPR018181">
    <property type="entry name" value="Heat_shock_70_CS"/>
</dbReference>
<dbReference type="SUPFAM" id="SSF100920">
    <property type="entry name" value="Heat shock protein 70kD (HSP70), peptide-binding domain"/>
    <property type="match status" value="1"/>
</dbReference>
<dbReference type="PROSITE" id="PS00329">
    <property type="entry name" value="HSP70_2"/>
    <property type="match status" value="1"/>
</dbReference>
<gene>
    <name evidence="6" type="primary">dnaK_4</name>
    <name evidence="6" type="ORF">Pla52n_44970</name>
</gene>
<dbReference type="GO" id="GO:0140662">
    <property type="term" value="F:ATP-dependent protein folding chaperone"/>
    <property type="evidence" value="ECO:0007669"/>
    <property type="project" value="InterPro"/>
</dbReference>
<dbReference type="FunFam" id="3.30.420.40:FF:000071">
    <property type="entry name" value="Molecular chaperone DnaK"/>
    <property type="match status" value="1"/>
</dbReference>
<dbReference type="SUPFAM" id="SSF53067">
    <property type="entry name" value="Actin-like ATPase domain"/>
    <property type="match status" value="2"/>
</dbReference>
<organism evidence="6 7">
    <name type="scientific">Stieleria varia</name>
    <dbReference type="NCBI Taxonomy" id="2528005"/>
    <lineage>
        <taxon>Bacteria</taxon>
        <taxon>Pseudomonadati</taxon>
        <taxon>Planctomycetota</taxon>
        <taxon>Planctomycetia</taxon>
        <taxon>Pirellulales</taxon>
        <taxon>Pirellulaceae</taxon>
        <taxon>Stieleria</taxon>
    </lineage>
</organism>
<dbReference type="OrthoDB" id="9766019at2"/>
<dbReference type="InterPro" id="IPR029047">
    <property type="entry name" value="HSP70_peptide-bd_sf"/>
</dbReference>
<sequence>MSTSTDPIVGIDLGTTNSVIAALIDGRPTVLAVDGQSTMPSVVGLNSDDQLITGTVARNQLAAFPQKTVASIKRRMGKMDPVTLGDQSFTPPEISAMILRRLRDEASRALGCSVNRAVITVPAYFDENQRQATREAAELAGLKVERIINEPTAATLVYHNDSTQRKHVVVYDFGGGTFDVSVVRMEDGVIEVLSSQGDTQLGGDDIDLAILEFVADEFQDEHDIDLRSDDTSRYRLLQACEKAKIALSTLETAMITEEFIAEKDGVPLNLNTSISRSIFDELCEPFVQRTVTCVDRALKDSGLGIHQIDDLVLVGGSTRIVLVQDYLRRDFRREPSRSVDPDLAVALGAAVQAAMIDGQSVGTVLVDVSSHTLGIRALGDMTLSGPEVIFSPIIHRNTPLPARYEQAFSTVHDEQKQVAIKVLQGEHRDPDRNQLIGEFSIELDKADGNYSKIVVRFDLTLDGTLKVTATQPASGIRQELSVDNALSQFVATDRERVSTRLEEMFESSDEMLTLGETPDGMSILRADGEHPSGQSPKQTAIEKARERFPAAYALLQKADHLKSSVTGEDAADLESLRSNLCDAIESEDEAAILSLSAELDDVLFYVQ</sequence>
<protein>
    <submittedName>
        <fullName evidence="6">Chaperone protein DnaK</fullName>
    </submittedName>
</protein>
<evidence type="ECO:0000256" key="5">
    <source>
        <dbReference type="RuleBase" id="RU003322"/>
    </source>
</evidence>
<dbReference type="InterPro" id="IPR043129">
    <property type="entry name" value="ATPase_NBD"/>
</dbReference>
<dbReference type="Gene3D" id="3.90.640.10">
    <property type="entry name" value="Actin, Chain A, domain 4"/>
    <property type="match status" value="1"/>
</dbReference>
<evidence type="ECO:0000256" key="1">
    <source>
        <dbReference type="ARBA" id="ARBA00007381"/>
    </source>
</evidence>
<evidence type="ECO:0000256" key="3">
    <source>
        <dbReference type="ARBA" id="ARBA00022840"/>
    </source>
</evidence>
<name>A0A5C6AM82_9BACT</name>
<dbReference type="FunFam" id="3.90.640.10:FF:000003">
    <property type="entry name" value="Molecular chaperone DnaK"/>
    <property type="match status" value="1"/>
</dbReference>
<comment type="caution">
    <text evidence="6">The sequence shown here is derived from an EMBL/GenBank/DDBJ whole genome shotgun (WGS) entry which is preliminary data.</text>
</comment>
<dbReference type="Proteomes" id="UP000320176">
    <property type="component" value="Unassembled WGS sequence"/>
</dbReference>
<evidence type="ECO:0000256" key="4">
    <source>
        <dbReference type="ARBA" id="ARBA00023186"/>
    </source>
</evidence>
<dbReference type="Pfam" id="PF00012">
    <property type="entry name" value="HSP70"/>
    <property type="match status" value="1"/>
</dbReference>
<reference evidence="6 7" key="1">
    <citation type="submission" date="2019-02" db="EMBL/GenBank/DDBJ databases">
        <title>Deep-cultivation of Planctomycetes and their phenomic and genomic characterization uncovers novel biology.</title>
        <authorList>
            <person name="Wiegand S."/>
            <person name="Jogler M."/>
            <person name="Boedeker C."/>
            <person name="Pinto D."/>
            <person name="Vollmers J."/>
            <person name="Rivas-Marin E."/>
            <person name="Kohn T."/>
            <person name="Peeters S.H."/>
            <person name="Heuer A."/>
            <person name="Rast P."/>
            <person name="Oberbeckmann S."/>
            <person name="Bunk B."/>
            <person name="Jeske O."/>
            <person name="Meyerdierks A."/>
            <person name="Storesund J.E."/>
            <person name="Kallscheuer N."/>
            <person name="Luecker S."/>
            <person name="Lage O.M."/>
            <person name="Pohl T."/>
            <person name="Merkel B.J."/>
            <person name="Hornburger P."/>
            <person name="Mueller R.-W."/>
            <person name="Bruemmer F."/>
            <person name="Labrenz M."/>
            <person name="Spormann A.M."/>
            <person name="Op Den Camp H."/>
            <person name="Overmann J."/>
            <person name="Amann R."/>
            <person name="Jetten M.S.M."/>
            <person name="Mascher T."/>
            <person name="Medema M.H."/>
            <person name="Devos D.P."/>
            <person name="Kaster A.-K."/>
            <person name="Ovreas L."/>
            <person name="Rohde M."/>
            <person name="Galperin M.Y."/>
            <person name="Jogler C."/>
        </authorList>
    </citation>
    <scope>NUCLEOTIDE SEQUENCE [LARGE SCALE GENOMIC DNA]</scope>
    <source>
        <strain evidence="6 7">Pla52n</strain>
    </source>
</reference>
<dbReference type="RefSeq" id="WP_146521605.1">
    <property type="nucleotide sequence ID" value="NZ_CP151726.1"/>
</dbReference>
<dbReference type="PANTHER" id="PTHR19375">
    <property type="entry name" value="HEAT SHOCK PROTEIN 70KDA"/>
    <property type="match status" value="1"/>
</dbReference>
<keyword evidence="3 5" id="KW-0067">ATP-binding</keyword>